<organism evidence="1 2">
    <name type="scientific">Solanum commersonii</name>
    <name type="common">Commerson's wild potato</name>
    <name type="synonym">Commerson's nightshade</name>
    <dbReference type="NCBI Taxonomy" id="4109"/>
    <lineage>
        <taxon>Eukaryota</taxon>
        <taxon>Viridiplantae</taxon>
        <taxon>Streptophyta</taxon>
        <taxon>Embryophyta</taxon>
        <taxon>Tracheophyta</taxon>
        <taxon>Spermatophyta</taxon>
        <taxon>Magnoliopsida</taxon>
        <taxon>eudicotyledons</taxon>
        <taxon>Gunneridae</taxon>
        <taxon>Pentapetalae</taxon>
        <taxon>asterids</taxon>
        <taxon>lamiids</taxon>
        <taxon>Solanales</taxon>
        <taxon>Solanaceae</taxon>
        <taxon>Solanoideae</taxon>
        <taxon>Solaneae</taxon>
        <taxon>Solanum</taxon>
    </lineage>
</organism>
<dbReference type="EMBL" id="JACXVP010000008">
    <property type="protein sequence ID" value="KAG5589739.1"/>
    <property type="molecule type" value="Genomic_DNA"/>
</dbReference>
<accession>A0A9J5XNC8</accession>
<name>A0A9J5XNC8_SOLCO</name>
<sequence length="236" mass="26740">MDFERDPCQGFLAIETSLVASFFVGSPQHKQILDSGESETCCFEWSPSFQNPPRQLVLKSTVLEVPIISLYVLVAIPNNATIHAIGSWTNATNEEAFLRSKLYFLRVPYCQTNMTARKTKASTRETHPPCGTLVNAEDRYTPSMNQKNRRKQVARTMFLCHTNIMTSVMRNMKLLWSHEAYKSSITSCDDGLAGNNARKGSNDKNRPIHTICMKAMSRSSEIGYNFINYPEKNLIQ</sequence>
<keyword evidence="2" id="KW-1185">Reference proteome</keyword>
<evidence type="ECO:0000313" key="1">
    <source>
        <dbReference type="EMBL" id="KAG5589739.1"/>
    </source>
</evidence>
<dbReference type="AlphaFoldDB" id="A0A9J5XNC8"/>
<proteinExistence type="predicted"/>
<feature type="non-terminal residue" evidence="1">
    <location>
        <position position="236"/>
    </location>
</feature>
<comment type="caution">
    <text evidence="1">The sequence shown here is derived from an EMBL/GenBank/DDBJ whole genome shotgun (WGS) entry which is preliminary data.</text>
</comment>
<evidence type="ECO:0000313" key="2">
    <source>
        <dbReference type="Proteomes" id="UP000824120"/>
    </source>
</evidence>
<protein>
    <submittedName>
        <fullName evidence="1">Uncharacterized protein</fullName>
    </submittedName>
</protein>
<reference evidence="1 2" key="1">
    <citation type="submission" date="2020-09" db="EMBL/GenBank/DDBJ databases">
        <title>De no assembly of potato wild relative species, Solanum commersonii.</title>
        <authorList>
            <person name="Cho K."/>
        </authorList>
    </citation>
    <scope>NUCLEOTIDE SEQUENCE [LARGE SCALE GENOMIC DNA]</scope>
    <source>
        <strain evidence="1">LZ3.2</strain>
        <tissue evidence="1">Leaf</tissue>
    </source>
</reference>
<dbReference type="Proteomes" id="UP000824120">
    <property type="component" value="Chromosome 8"/>
</dbReference>
<gene>
    <name evidence="1" type="ORF">H5410_040253</name>
</gene>